<dbReference type="InterPro" id="IPR003806">
    <property type="entry name" value="ATP-grasp_PylC-type"/>
</dbReference>
<dbReference type="Proteomes" id="UP000324241">
    <property type="component" value="Unassembled WGS sequence"/>
</dbReference>
<sequence length="550" mass="61278">MSSVAPTERVGQCIGTYYLFQQIGRILGPVFGLSLIQQVFKDSLWKSLGSVPEKQQLIQSILDNARFAIMLPKLTQEVVRSSYLTGFQFVPQDLYSQDGDASNLVLVFACPTPHSQGTESDPLSKKFTYQSPLAPSTNKDAVARRRLHNIPLKYAFMAGKLPLVLLDLKPYEHCHNQGRLSPHHLDTFEVLGQLHPSQRPNVTFVRRFEDIRLHPGSKIVVLNPLDRVAHLPHLVDPEVHYELLSKRGLAYSGLPTPKTFVIDTVLGSKGDNSTEILNCPTKLSEEVECMIHLLRQRELPYIVKVPQSVGGLGTLIVRTESDRQMAETVLRAELLNMLQDVNPFNRHMYPCSLVVQEFVPGDTVGVSLFVTQQGRAIFIGCSTQNLDSSGRWAGGLMSYPDQPRLEKEYADVIRQIATYLHSKGYYGPVGADIMKDPATGRHLVIDLNVRVTGSYALGCLKNHFGKRGLSQGYICQFGVHCSRQMYLEHFRKEVEEGSLVLASWTPHLPDGSSLAVICIAAPDLLHLKQFVSRVEAFVLLVKPDGNVSSN</sequence>
<dbReference type="VEuPathDB" id="FungiDB:EYZ11_004691"/>
<protein>
    <recommendedName>
        <fullName evidence="2">ATP-grasp domain-containing protein</fullName>
    </recommendedName>
</protein>
<dbReference type="GO" id="GO:0046872">
    <property type="term" value="F:metal ion binding"/>
    <property type="evidence" value="ECO:0007669"/>
    <property type="project" value="InterPro"/>
</dbReference>
<evidence type="ECO:0000313" key="4">
    <source>
        <dbReference type="Proteomes" id="UP000324241"/>
    </source>
</evidence>
<reference evidence="3 4" key="1">
    <citation type="submission" date="2019-08" db="EMBL/GenBank/DDBJ databases">
        <title>The genome sequence of a newly discovered highly antifungal drug resistant Aspergillus species, Aspergillus tanneri NIH 1004.</title>
        <authorList>
            <person name="Mounaud S."/>
            <person name="Singh I."/>
            <person name="Joardar V."/>
            <person name="Pakala S."/>
            <person name="Pakala S."/>
            <person name="Venepally P."/>
            <person name="Chung J.K."/>
            <person name="Losada L."/>
            <person name="Nierman W.C."/>
        </authorList>
    </citation>
    <scope>NUCLEOTIDE SEQUENCE [LARGE SCALE GENOMIC DNA]</scope>
    <source>
        <strain evidence="3 4">NIH1004</strain>
    </source>
</reference>
<keyword evidence="1" id="KW-0067">ATP-binding</keyword>
<dbReference type="PROSITE" id="PS50975">
    <property type="entry name" value="ATP_GRASP"/>
    <property type="match status" value="1"/>
</dbReference>
<accession>A0A5M9MUS8</accession>
<gene>
    <name evidence="3" type="ORF">ATNIH1004_003550</name>
</gene>
<comment type="caution">
    <text evidence="3">The sequence shown here is derived from an EMBL/GenBank/DDBJ whole genome shotgun (WGS) entry which is preliminary data.</text>
</comment>
<dbReference type="RefSeq" id="XP_033430222.1">
    <property type="nucleotide sequence ID" value="XM_033568227.1"/>
</dbReference>
<dbReference type="GeneID" id="54326252"/>
<dbReference type="SUPFAM" id="SSF56059">
    <property type="entry name" value="Glutathione synthetase ATP-binding domain-like"/>
    <property type="match status" value="1"/>
</dbReference>
<dbReference type="PANTHER" id="PTHR37018">
    <property type="entry name" value="CULTURE SPECIFIC PROTEIN, PUTATIVE (AFU_ORTHOLOGUE AFUA_2G00130)-RELATED"/>
    <property type="match status" value="1"/>
</dbReference>
<dbReference type="EMBL" id="QUQM01000001">
    <property type="protein sequence ID" value="KAA8650861.1"/>
    <property type="molecule type" value="Genomic_DNA"/>
</dbReference>
<dbReference type="Pfam" id="PF02655">
    <property type="entry name" value="ATP-grasp_3"/>
    <property type="match status" value="1"/>
</dbReference>
<feature type="domain" description="ATP-grasp" evidence="2">
    <location>
        <begin position="246"/>
        <end position="480"/>
    </location>
</feature>
<dbReference type="PANTHER" id="PTHR37018:SF1">
    <property type="entry name" value="CULTURE SPECIFIC PROTEIN, PUTATIVE (AFU_ORTHOLOGUE AFUA_2G00130)-RELATED"/>
    <property type="match status" value="1"/>
</dbReference>
<evidence type="ECO:0000313" key="3">
    <source>
        <dbReference type="EMBL" id="KAA8650861.1"/>
    </source>
</evidence>
<proteinExistence type="predicted"/>
<dbReference type="AlphaFoldDB" id="A0A5M9MUS8"/>
<name>A0A5M9MUS8_9EURO</name>
<dbReference type="OrthoDB" id="5946236at2759"/>
<dbReference type="VEuPathDB" id="FungiDB:EYZ11_004687"/>
<dbReference type="InterPro" id="IPR053269">
    <property type="entry name" value="Asp-Met_ligase"/>
</dbReference>
<dbReference type="GO" id="GO:0005524">
    <property type="term" value="F:ATP binding"/>
    <property type="evidence" value="ECO:0007669"/>
    <property type="project" value="UniProtKB-UniRule"/>
</dbReference>
<evidence type="ECO:0000256" key="1">
    <source>
        <dbReference type="PROSITE-ProRule" id="PRU00409"/>
    </source>
</evidence>
<keyword evidence="1" id="KW-0547">Nucleotide-binding</keyword>
<dbReference type="Gene3D" id="3.30.470.20">
    <property type="entry name" value="ATP-grasp fold, B domain"/>
    <property type="match status" value="1"/>
</dbReference>
<organism evidence="3 4">
    <name type="scientific">Aspergillus tanneri</name>
    <dbReference type="NCBI Taxonomy" id="1220188"/>
    <lineage>
        <taxon>Eukaryota</taxon>
        <taxon>Fungi</taxon>
        <taxon>Dikarya</taxon>
        <taxon>Ascomycota</taxon>
        <taxon>Pezizomycotina</taxon>
        <taxon>Eurotiomycetes</taxon>
        <taxon>Eurotiomycetidae</taxon>
        <taxon>Eurotiales</taxon>
        <taxon>Aspergillaceae</taxon>
        <taxon>Aspergillus</taxon>
        <taxon>Aspergillus subgen. Circumdati</taxon>
    </lineage>
</organism>
<evidence type="ECO:0000259" key="2">
    <source>
        <dbReference type="PROSITE" id="PS50975"/>
    </source>
</evidence>
<dbReference type="InterPro" id="IPR011761">
    <property type="entry name" value="ATP-grasp"/>
</dbReference>